<proteinExistence type="predicted"/>
<organism evidence="1 2">
    <name type="scientific">Streptantibioticus ferralitis</name>
    <dbReference type="NCBI Taxonomy" id="236510"/>
    <lineage>
        <taxon>Bacteria</taxon>
        <taxon>Bacillati</taxon>
        <taxon>Actinomycetota</taxon>
        <taxon>Actinomycetes</taxon>
        <taxon>Kitasatosporales</taxon>
        <taxon>Streptomycetaceae</taxon>
        <taxon>Streptantibioticus</taxon>
    </lineage>
</organism>
<dbReference type="SUPFAM" id="SSF52540">
    <property type="entry name" value="P-loop containing nucleoside triphosphate hydrolases"/>
    <property type="match status" value="1"/>
</dbReference>
<dbReference type="NCBIfam" id="NF006743">
    <property type="entry name" value="PRK09270.1-2"/>
    <property type="match status" value="1"/>
</dbReference>
<dbReference type="Gene3D" id="3.40.50.300">
    <property type="entry name" value="P-loop containing nucleotide triphosphate hydrolases"/>
    <property type="match status" value="1"/>
</dbReference>
<protein>
    <submittedName>
        <fullName evidence="1">Nucleoside/nucleotide kinase family protein</fullName>
    </submittedName>
</protein>
<comment type="caution">
    <text evidence="1">The sequence shown here is derived from an EMBL/GenBank/DDBJ whole genome shotgun (WGS) entry which is preliminary data.</text>
</comment>
<gene>
    <name evidence="1" type="ORF">P2L57_38680</name>
</gene>
<reference evidence="1 2" key="1">
    <citation type="submission" date="2023-03" db="EMBL/GenBank/DDBJ databases">
        <title>Draft genome sequence of type strain Streptomyces ferralitis JCM 14344.</title>
        <authorList>
            <person name="Klaysubun C."/>
            <person name="Duangmal K."/>
        </authorList>
    </citation>
    <scope>NUCLEOTIDE SEQUENCE [LARGE SCALE GENOMIC DNA]</scope>
    <source>
        <strain evidence="1 2">JCM 14344</strain>
    </source>
</reference>
<evidence type="ECO:0000313" key="1">
    <source>
        <dbReference type="EMBL" id="MDF2261434.1"/>
    </source>
</evidence>
<accession>A0ABT5ZC65</accession>
<evidence type="ECO:0000313" key="2">
    <source>
        <dbReference type="Proteomes" id="UP001220022"/>
    </source>
</evidence>
<name>A0ABT5ZC65_9ACTN</name>
<dbReference type="EMBL" id="JARHTQ010000058">
    <property type="protein sequence ID" value="MDF2261434.1"/>
    <property type="molecule type" value="Genomic_DNA"/>
</dbReference>
<dbReference type="PANTHER" id="PTHR10285">
    <property type="entry name" value="URIDINE KINASE"/>
    <property type="match status" value="1"/>
</dbReference>
<dbReference type="GO" id="GO:0016301">
    <property type="term" value="F:kinase activity"/>
    <property type="evidence" value="ECO:0007669"/>
    <property type="project" value="UniProtKB-KW"/>
</dbReference>
<dbReference type="RefSeq" id="WP_275823057.1">
    <property type="nucleotide sequence ID" value="NZ_BAAANM010000007.1"/>
</dbReference>
<keyword evidence="2" id="KW-1185">Reference proteome</keyword>
<keyword evidence="1" id="KW-0808">Transferase</keyword>
<sequence length="217" mass="24010">MPTVADSLIDEAVALTPSMAGRRVLMGLAGAPAAGKSTLARRLVQGIDRRLGAGSVGYVPMDGFHLATAQLDRLGLRGRKGAPDTFDVHGYVHLLRRLREEPQHPVFVPDFDRRLEEPIAAGLVVPPSARLVITEGNYLADDGEGWREIRGLLDALWYVDTPRQVREERLLRRHVRGGRTADEARAFIADSERPNAERVERARTNCSRVVFPGTHRP</sequence>
<dbReference type="InterPro" id="IPR027417">
    <property type="entry name" value="P-loop_NTPase"/>
</dbReference>
<keyword evidence="1" id="KW-0418">Kinase</keyword>
<dbReference type="Proteomes" id="UP001220022">
    <property type="component" value="Unassembled WGS sequence"/>
</dbReference>